<dbReference type="InterPro" id="IPR007820">
    <property type="entry name" value="AbrB_fam"/>
</dbReference>
<dbReference type="EMBL" id="PDVP01000016">
    <property type="protein sequence ID" value="PHP65328.1"/>
    <property type="molecule type" value="Genomic_DNA"/>
</dbReference>
<organism evidence="2 3">
    <name type="scientific">Zhengella mangrovi</name>
    <dbReference type="NCBI Taxonomy" id="1982044"/>
    <lineage>
        <taxon>Bacteria</taxon>
        <taxon>Pseudomonadati</taxon>
        <taxon>Pseudomonadota</taxon>
        <taxon>Alphaproteobacteria</taxon>
        <taxon>Hyphomicrobiales</taxon>
        <taxon>Notoacmeibacteraceae</taxon>
        <taxon>Zhengella</taxon>
    </lineage>
</organism>
<protein>
    <recommendedName>
        <fullName evidence="4">Ammonia monooxygenase</fullName>
    </recommendedName>
</protein>
<feature type="transmembrane region" description="Helical" evidence="1">
    <location>
        <begin position="319"/>
        <end position="341"/>
    </location>
</feature>
<dbReference type="Pfam" id="PF05145">
    <property type="entry name" value="AbrB"/>
    <property type="match status" value="1"/>
</dbReference>
<dbReference type="InterPro" id="IPR017516">
    <property type="entry name" value="AbrB_dup"/>
</dbReference>
<dbReference type="RefSeq" id="WP_099308069.1">
    <property type="nucleotide sequence ID" value="NZ_PDVP01000016.1"/>
</dbReference>
<feature type="transmembrane region" description="Helical" evidence="1">
    <location>
        <begin position="87"/>
        <end position="109"/>
    </location>
</feature>
<accession>A0A2G1QJD8</accession>
<keyword evidence="3" id="KW-1185">Reference proteome</keyword>
<gene>
    <name evidence="2" type="ORF">CSC94_19575</name>
</gene>
<feature type="transmembrane region" description="Helical" evidence="1">
    <location>
        <begin position="184"/>
        <end position="201"/>
    </location>
</feature>
<dbReference type="GO" id="GO:0016020">
    <property type="term" value="C:membrane"/>
    <property type="evidence" value="ECO:0007669"/>
    <property type="project" value="InterPro"/>
</dbReference>
<feature type="transmembrane region" description="Helical" evidence="1">
    <location>
        <begin position="63"/>
        <end position="81"/>
    </location>
</feature>
<keyword evidence="1" id="KW-1133">Transmembrane helix</keyword>
<dbReference type="OrthoDB" id="9809910at2"/>
<feature type="transmembrane region" description="Helical" evidence="1">
    <location>
        <begin position="271"/>
        <end position="299"/>
    </location>
</feature>
<dbReference type="PANTHER" id="PTHR38457">
    <property type="entry name" value="REGULATOR ABRB-RELATED"/>
    <property type="match status" value="1"/>
</dbReference>
<keyword evidence="1" id="KW-0472">Membrane</keyword>
<dbReference type="Proteomes" id="UP000221168">
    <property type="component" value="Unassembled WGS sequence"/>
</dbReference>
<feature type="transmembrane region" description="Helical" evidence="1">
    <location>
        <begin position="208"/>
        <end position="227"/>
    </location>
</feature>
<dbReference type="GO" id="GO:0010468">
    <property type="term" value="P:regulation of gene expression"/>
    <property type="evidence" value="ECO:0007669"/>
    <property type="project" value="InterPro"/>
</dbReference>
<feature type="transmembrane region" description="Helical" evidence="1">
    <location>
        <begin position="36"/>
        <end position="56"/>
    </location>
</feature>
<reference evidence="2 3" key="1">
    <citation type="submission" date="2017-10" db="EMBL/GenBank/DDBJ databases">
        <title>Sedimentibacterium mangrovi gen. nov., sp. nov., a novel member of family Phyllobacteriacea isolated from mangrove sediment.</title>
        <authorList>
            <person name="Liao H."/>
            <person name="Tian Y."/>
        </authorList>
    </citation>
    <scope>NUCLEOTIDE SEQUENCE [LARGE SCALE GENOMIC DNA]</scope>
    <source>
        <strain evidence="2 3">X9-2-2</strain>
    </source>
</reference>
<dbReference type="AlphaFoldDB" id="A0A2G1QJD8"/>
<sequence>MPRPEMTHPLVPLLTALAAGGTGALIAWTAGLPAPFLTGPAVLVTLAGLAGLRLGIPVPVRDASFVLIGLAMGAGVTPEVLDGLTRWPISLSVLIVSLVLIMFVSRMALTRLTGTSGKSAVLSSTPGHLSYVLAMAEQAGLDVRLIGVVQSMRVLFLTLAVPPVVSLAGGHLPAPSGAVDEMTLLQMAAALFLAVIAGWLFKVLRMPAAYLLGGMLISTIGHLDGQMSGGLPSWLSTPAYVLLGTLIGTRFSGVTAGELRQALGAGLLGTGISVVIATLAAAGASAATGIPFGAMVIALAPGGVETMTAMAKLMGADPAFVAAHHVIRLLFLAVFVPVLLARQGKPAGD</sequence>
<feature type="transmembrane region" description="Helical" evidence="1">
    <location>
        <begin position="239"/>
        <end position="259"/>
    </location>
</feature>
<evidence type="ECO:0008006" key="4">
    <source>
        <dbReference type="Google" id="ProtNLM"/>
    </source>
</evidence>
<proteinExistence type="predicted"/>
<feature type="transmembrane region" description="Helical" evidence="1">
    <location>
        <begin position="154"/>
        <end position="172"/>
    </location>
</feature>
<evidence type="ECO:0000313" key="3">
    <source>
        <dbReference type="Proteomes" id="UP000221168"/>
    </source>
</evidence>
<comment type="caution">
    <text evidence="2">The sequence shown here is derived from an EMBL/GenBank/DDBJ whole genome shotgun (WGS) entry which is preliminary data.</text>
</comment>
<dbReference type="PANTHER" id="PTHR38457:SF1">
    <property type="entry name" value="REGULATOR ABRB-RELATED"/>
    <property type="match status" value="1"/>
</dbReference>
<evidence type="ECO:0000313" key="2">
    <source>
        <dbReference type="EMBL" id="PHP65328.1"/>
    </source>
</evidence>
<name>A0A2G1QJD8_9HYPH</name>
<dbReference type="NCBIfam" id="TIGR03082">
    <property type="entry name" value="Gneg_AbrB_dup"/>
    <property type="match status" value="2"/>
</dbReference>
<dbReference type="PIRSF" id="PIRSF038991">
    <property type="entry name" value="Protein_AbrB"/>
    <property type="match status" value="1"/>
</dbReference>
<keyword evidence="1" id="KW-0812">Transmembrane</keyword>
<evidence type="ECO:0000256" key="1">
    <source>
        <dbReference type="SAM" id="Phobius"/>
    </source>
</evidence>